<dbReference type="AlphaFoldDB" id="A0A2P6RP76"/>
<comment type="caution">
    <text evidence="1">The sequence shown here is derived from an EMBL/GenBank/DDBJ whole genome shotgun (WGS) entry which is preliminary data.</text>
</comment>
<dbReference type="EMBL" id="PDCK01000040">
    <property type="protein sequence ID" value="PRQ48230.1"/>
    <property type="molecule type" value="Genomic_DNA"/>
</dbReference>
<evidence type="ECO:0000313" key="1">
    <source>
        <dbReference type="EMBL" id="PRQ48230.1"/>
    </source>
</evidence>
<keyword evidence="2" id="KW-1185">Reference proteome</keyword>
<reference evidence="1 2" key="1">
    <citation type="journal article" date="2018" name="Nat. Genet.">
        <title>The Rosa genome provides new insights in the design of modern roses.</title>
        <authorList>
            <person name="Bendahmane M."/>
        </authorList>
    </citation>
    <scope>NUCLEOTIDE SEQUENCE [LARGE SCALE GENOMIC DNA]</scope>
    <source>
        <strain evidence="2">cv. Old Blush</strain>
    </source>
</reference>
<evidence type="ECO:0000313" key="2">
    <source>
        <dbReference type="Proteomes" id="UP000238479"/>
    </source>
</evidence>
<dbReference type="Proteomes" id="UP000238479">
    <property type="component" value="Chromosome 2"/>
</dbReference>
<dbReference type="Gramene" id="PRQ48230">
    <property type="protein sequence ID" value="PRQ48230"/>
    <property type="gene ID" value="RchiOBHm_Chr2g0108381"/>
</dbReference>
<proteinExistence type="predicted"/>
<accession>A0A2P6RP76</accession>
<sequence length="87" mass="10424">MRRPWLVKRASTLVGGERRARGRPWLNSSGGGVLGSVTDKANSDVWRSWMEMFLEVLSFWSGRYFSREFKYRLETREEARRQQYWCD</sequence>
<organism evidence="1 2">
    <name type="scientific">Rosa chinensis</name>
    <name type="common">China rose</name>
    <dbReference type="NCBI Taxonomy" id="74649"/>
    <lineage>
        <taxon>Eukaryota</taxon>
        <taxon>Viridiplantae</taxon>
        <taxon>Streptophyta</taxon>
        <taxon>Embryophyta</taxon>
        <taxon>Tracheophyta</taxon>
        <taxon>Spermatophyta</taxon>
        <taxon>Magnoliopsida</taxon>
        <taxon>eudicotyledons</taxon>
        <taxon>Gunneridae</taxon>
        <taxon>Pentapetalae</taxon>
        <taxon>rosids</taxon>
        <taxon>fabids</taxon>
        <taxon>Rosales</taxon>
        <taxon>Rosaceae</taxon>
        <taxon>Rosoideae</taxon>
        <taxon>Rosoideae incertae sedis</taxon>
        <taxon>Rosa</taxon>
    </lineage>
</organism>
<gene>
    <name evidence="1" type="ORF">RchiOBHm_Chr2g0108381</name>
</gene>
<name>A0A2P6RP76_ROSCH</name>
<protein>
    <submittedName>
        <fullName evidence="1">Uncharacterized protein</fullName>
    </submittedName>
</protein>